<evidence type="ECO:0000256" key="1">
    <source>
        <dbReference type="SAM" id="SignalP"/>
    </source>
</evidence>
<reference evidence="2" key="1">
    <citation type="submission" date="2018-02" db="EMBL/GenBank/DDBJ databases">
        <title>Rhizophora mucronata_Transcriptome.</title>
        <authorList>
            <person name="Meera S.P."/>
            <person name="Sreeshan A."/>
            <person name="Augustine A."/>
        </authorList>
    </citation>
    <scope>NUCLEOTIDE SEQUENCE</scope>
    <source>
        <tissue evidence="2">Leaf</tissue>
    </source>
</reference>
<accession>A0A2P2QUV8</accession>
<dbReference type="AlphaFoldDB" id="A0A2P2QUV8"/>
<feature type="chain" id="PRO_5015166557" evidence="1">
    <location>
        <begin position="21"/>
        <end position="55"/>
    </location>
</feature>
<sequence>MLRLYKISFLIFLYMRVVMSSNKLSINCTNGAIRSNVRPENIKNRALYLFLFFWN</sequence>
<name>A0A2P2QUV8_RHIMU</name>
<dbReference type="EMBL" id="GGEC01090308">
    <property type="protein sequence ID" value="MBX70792.1"/>
    <property type="molecule type" value="Transcribed_RNA"/>
</dbReference>
<evidence type="ECO:0000313" key="2">
    <source>
        <dbReference type="EMBL" id="MBX70792.1"/>
    </source>
</evidence>
<feature type="signal peptide" evidence="1">
    <location>
        <begin position="1"/>
        <end position="20"/>
    </location>
</feature>
<organism evidence="2">
    <name type="scientific">Rhizophora mucronata</name>
    <name type="common">Asiatic mangrove</name>
    <dbReference type="NCBI Taxonomy" id="61149"/>
    <lineage>
        <taxon>Eukaryota</taxon>
        <taxon>Viridiplantae</taxon>
        <taxon>Streptophyta</taxon>
        <taxon>Embryophyta</taxon>
        <taxon>Tracheophyta</taxon>
        <taxon>Spermatophyta</taxon>
        <taxon>Magnoliopsida</taxon>
        <taxon>eudicotyledons</taxon>
        <taxon>Gunneridae</taxon>
        <taxon>Pentapetalae</taxon>
        <taxon>rosids</taxon>
        <taxon>fabids</taxon>
        <taxon>Malpighiales</taxon>
        <taxon>Rhizophoraceae</taxon>
        <taxon>Rhizophora</taxon>
    </lineage>
</organism>
<keyword evidence="1" id="KW-0732">Signal</keyword>
<proteinExistence type="predicted"/>
<protein>
    <submittedName>
        <fullName evidence="2">Uncharacterized protein</fullName>
    </submittedName>
</protein>